<keyword evidence="1" id="KW-1133">Transmembrane helix</keyword>
<keyword evidence="3" id="KW-1185">Reference proteome</keyword>
<feature type="transmembrane region" description="Helical" evidence="1">
    <location>
        <begin position="119"/>
        <end position="141"/>
    </location>
</feature>
<dbReference type="InterPro" id="IPR011733">
    <property type="entry name" value="CHP02185_IM"/>
</dbReference>
<dbReference type="EMBL" id="AKFS01000203">
    <property type="protein sequence ID" value="EJF42988.1"/>
    <property type="molecule type" value="Genomic_DNA"/>
</dbReference>
<dbReference type="PATRIC" id="fig|1125717.3.peg.1284"/>
<keyword evidence="1" id="KW-0472">Membrane</keyword>
<name>J1HC59_9ACTO</name>
<feature type="transmembrane region" description="Helical" evidence="1">
    <location>
        <begin position="95"/>
        <end position="112"/>
    </location>
</feature>
<proteinExistence type="predicted"/>
<reference evidence="2 3" key="1">
    <citation type="submission" date="2012-05" db="EMBL/GenBank/DDBJ databases">
        <authorList>
            <person name="Harkins D.M."/>
            <person name="Madupu R."/>
            <person name="Durkin A.S."/>
            <person name="Torralba M."/>
            <person name="Methe B."/>
            <person name="Sutton G.G."/>
            <person name="Nelson K.E."/>
        </authorList>
    </citation>
    <scope>NUCLEOTIDE SEQUENCE [LARGE SCALE GENOMIC DNA]</scope>
    <source>
        <strain evidence="2 3">F0490</strain>
    </source>
</reference>
<keyword evidence="1" id="KW-0812">Transmembrane</keyword>
<dbReference type="NCBIfam" id="TIGR02185">
    <property type="entry name" value="Trep_Strep"/>
    <property type="match status" value="1"/>
</dbReference>
<feature type="transmembrane region" description="Helical" evidence="1">
    <location>
        <begin position="170"/>
        <end position="191"/>
    </location>
</feature>
<organism evidence="2 3">
    <name type="scientific">Schaalia georgiae F0490</name>
    <dbReference type="NCBI Taxonomy" id="1125717"/>
    <lineage>
        <taxon>Bacteria</taxon>
        <taxon>Bacillati</taxon>
        <taxon>Actinomycetota</taxon>
        <taxon>Actinomycetes</taxon>
        <taxon>Actinomycetales</taxon>
        <taxon>Actinomycetaceae</taxon>
        <taxon>Schaalia</taxon>
    </lineage>
</organism>
<dbReference type="Pfam" id="PF09605">
    <property type="entry name" value="Trep_Strep"/>
    <property type="match status" value="1"/>
</dbReference>
<feature type="transmembrane region" description="Helical" evidence="1">
    <location>
        <begin position="20"/>
        <end position="42"/>
    </location>
</feature>
<evidence type="ECO:0000256" key="1">
    <source>
        <dbReference type="SAM" id="Phobius"/>
    </source>
</evidence>
<evidence type="ECO:0000313" key="2">
    <source>
        <dbReference type="EMBL" id="EJF42988.1"/>
    </source>
</evidence>
<protein>
    <submittedName>
        <fullName evidence="2">TIGR02185 family protein</fullName>
    </submittedName>
</protein>
<dbReference type="AlphaFoldDB" id="J1HC59"/>
<dbReference type="OrthoDB" id="9781459at2"/>
<feature type="transmembrane region" description="Helical" evidence="1">
    <location>
        <begin position="48"/>
        <end position="66"/>
    </location>
</feature>
<sequence>MKHSTATNTKPTGLDTRDLVTTGVFTALYFVFTMVGGGLFAANPVLTFWMPAAAALLTGPVYLLLIARVPKHGPLIILGVIEGLILFVTGMYWGWSVACAVLAVLADLIAGLGGFRSRALAFCAFVVYSLAPMGSYLVLWLDPAAYASYLIGRGGEQAYMDTMMATATGWMLPAMILSTIACAVVSGLVGLRLLRRQFERAGITA</sequence>
<evidence type="ECO:0000313" key="3">
    <source>
        <dbReference type="Proteomes" id="UP000004578"/>
    </source>
</evidence>
<accession>J1HC59</accession>
<comment type="caution">
    <text evidence="2">The sequence shown here is derived from an EMBL/GenBank/DDBJ whole genome shotgun (WGS) entry which is preliminary data.</text>
</comment>
<dbReference type="RefSeq" id="WP_005870750.1">
    <property type="nucleotide sequence ID" value="NZ_AKFS01000203.1"/>
</dbReference>
<dbReference type="Proteomes" id="UP000004578">
    <property type="component" value="Unassembled WGS sequence"/>
</dbReference>
<gene>
    <name evidence="2" type="ORF">HMPREF1317_2048</name>
</gene>